<sequence>MDGLSVTTAPTEVTSTWLINPGASHHMCSIAAGLFGTSPCGQGARPVLLHEVHHVPVLDRNLLSVTKLEEREITTRFDTATCSLKNQRDEEIAVAERQGKLWVLDGETVDTHANAVAMLAQVPKATIQHWHERLGHLNFQELLRRYSKDLASDMDVVSKKLQFCLSSAAARQTRSQQPTIDTSESAPTDEIGAVLGVDLKIDILPVDRNSNKHMLTIVDYGSSYNRVYLLQTKDEPPKRLVDFLPEFECSTAFL</sequence>
<evidence type="ECO:0000259" key="1">
    <source>
        <dbReference type="Pfam" id="PF13976"/>
    </source>
</evidence>
<evidence type="ECO:0000313" key="3">
    <source>
        <dbReference type="Proteomes" id="UP001165121"/>
    </source>
</evidence>
<dbReference type="Pfam" id="PF13976">
    <property type="entry name" value="gag_pre-integrs"/>
    <property type="match status" value="1"/>
</dbReference>
<proteinExistence type="predicted"/>
<evidence type="ECO:0000313" key="2">
    <source>
        <dbReference type="EMBL" id="GMG15401.1"/>
    </source>
</evidence>
<dbReference type="Proteomes" id="UP001165121">
    <property type="component" value="Unassembled WGS sequence"/>
</dbReference>
<dbReference type="InterPro" id="IPR025724">
    <property type="entry name" value="GAG-pre-integrase_dom"/>
</dbReference>
<dbReference type="AlphaFoldDB" id="A0A9W6YP21"/>
<comment type="caution">
    <text evidence="2">The sequence shown here is derived from an EMBL/GenBank/DDBJ whole genome shotgun (WGS) entry which is preliminary data.</text>
</comment>
<accession>A0A9W6YP21</accession>
<feature type="domain" description="GAG-pre-integrase" evidence="1">
    <location>
        <begin position="101"/>
        <end position="169"/>
    </location>
</feature>
<dbReference type="EMBL" id="BSXT01018881">
    <property type="protein sequence ID" value="GMG15401.1"/>
    <property type="molecule type" value="Genomic_DNA"/>
</dbReference>
<gene>
    <name evidence="2" type="ORF">Pfra01_002944100</name>
</gene>
<keyword evidence="3" id="KW-1185">Reference proteome</keyword>
<reference evidence="2" key="1">
    <citation type="submission" date="2023-04" db="EMBL/GenBank/DDBJ databases">
        <title>Phytophthora fragariaefolia NBRC 109709.</title>
        <authorList>
            <person name="Ichikawa N."/>
            <person name="Sato H."/>
            <person name="Tonouchi N."/>
        </authorList>
    </citation>
    <scope>NUCLEOTIDE SEQUENCE</scope>
    <source>
        <strain evidence="2">NBRC 109709</strain>
    </source>
</reference>
<dbReference type="OrthoDB" id="7691805at2759"/>
<name>A0A9W6YP21_9STRA</name>
<organism evidence="2 3">
    <name type="scientific">Phytophthora fragariaefolia</name>
    <dbReference type="NCBI Taxonomy" id="1490495"/>
    <lineage>
        <taxon>Eukaryota</taxon>
        <taxon>Sar</taxon>
        <taxon>Stramenopiles</taxon>
        <taxon>Oomycota</taxon>
        <taxon>Peronosporomycetes</taxon>
        <taxon>Peronosporales</taxon>
        <taxon>Peronosporaceae</taxon>
        <taxon>Phytophthora</taxon>
    </lineage>
</organism>
<protein>
    <submittedName>
        <fullName evidence="2">Unnamed protein product</fullName>
    </submittedName>
</protein>